<feature type="chain" id="PRO_5002030739" evidence="1">
    <location>
        <begin position="20"/>
        <end position="290"/>
    </location>
</feature>
<evidence type="ECO:0000256" key="1">
    <source>
        <dbReference type="SAM" id="SignalP"/>
    </source>
</evidence>
<accession>A0A0A7PHF6</accession>
<keyword evidence="4" id="KW-1185">Reference proteome</keyword>
<keyword evidence="3" id="KW-0540">Nuclease</keyword>
<feature type="signal peptide" evidence="1">
    <location>
        <begin position="1"/>
        <end position="19"/>
    </location>
</feature>
<evidence type="ECO:0000259" key="2">
    <source>
        <dbReference type="Pfam" id="PF03372"/>
    </source>
</evidence>
<sequence length="290" mass="31409">MTRKVLALAAALLALPAAAKERADHYEAMTYNIRLDVASDGDNAWPHRRSALTGLVAYYAPDLVGMQEVLLNQKQAVEADLPAYQFVGVARDDGKDKGEFSPLGFRRERFDLVASGTFWLSPTPDAPSKGWDAALPRIASWARLKDKASQHMLLVVNTHFDHIGTTARIESAKQIRRWIGDNRKAGETVVLMGDFNSPATSPAHGAIVGDAPGQIALHDTLTISRTPHFGPLGTFTGFKIEQLDPSPIDHIFVGDGVAVLRHATLTQQTGGRLPSDHYPVLADLCVGKGC</sequence>
<dbReference type="EMBL" id="CP009122">
    <property type="protein sequence ID" value="AJA09435.1"/>
    <property type="molecule type" value="Genomic_DNA"/>
</dbReference>
<dbReference type="CDD" id="cd09083">
    <property type="entry name" value="EEP-1"/>
    <property type="match status" value="1"/>
</dbReference>
<feature type="domain" description="Endonuclease/exonuclease/phosphatase" evidence="2">
    <location>
        <begin position="29"/>
        <end position="277"/>
    </location>
</feature>
<organism evidence="3 4">
    <name type="scientific">Sphingopyxis fribergensis</name>
    <dbReference type="NCBI Taxonomy" id="1515612"/>
    <lineage>
        <taxon>Bacteria</taxon>
        <taxon>Pseudomonadati</taxon>
        <taxon>Pseudomonadota</taxon>
        <taxon>Alphaproteobacteria</taxon>
        <taxon>Sphingomonadales</taxon>
        <taxon>Sphingomonadaceae</taxon>
        <taxon>Sphingopyxis</taxon>
    </lineage>
</organism>
<dbReference type="InterPro" id="IPR050410">
    <property type="entry name" value="CCR4/nocturin_mRNA_transcr"/>
</dbReference>
<dbReference type="RefSeq" id="WP_039575150.1">
    <property type="nucleotide sequence ID" value="NZ_CP009122.1"/>
</dbReference>
<dbReference type="HOGENOM" id="CLU_030508_1_0_5"/>
<dbReference type="KEGG" id="sphk:SKP52_12720"/>
<dbReference type="PANTHER" id="PTHR12121">
    <property type="entry name" value="CARBON CATABOLITE REPRESSOR PROTEIN 4"/>
    <property type="match status" value="1"/>
</dbReference>
<dbReference type="AlphaFoldDB" id="A0A0A7PHF6"/>
<keyword evidence="3" id="KW-0378">Hydrolase</keyword>
<dbReference type="SUPFAM" id="SSF56219">
    <property type="entry name" value="DNase I-like"/>
    <property type="match status" value="1"/>
</dbReference>
<dbReference type="GO" id="GO:0004519">
    <property type="term" value="F:endonuclease activity"/>
    <property type="evidence" value="ECO:0007669"/>
    <property type="project" value="UniProtKB-KW"/>
</dbReference>
<dbReference type="InterPro" id="IPR005135">
    <property type="entry name" value="Endo/exonuclease/phosphatase"/>
</dbReference>
<dbReference type="STRING" id="1515612.SKP52_12720"/>
<proteinExistence type="predicted"/>
<dbReference type="Pfam" id="PF03372">
    <property type="entry name" value="Exo_endo_phos"/>
    <property type="match status" value="1"/>
</dbReference>
<evidence type="ECO:0000313" key="4">
    <source>
        <dbReference type="Proteomes" id="UP000030907"/>
    </source>
</evidence>
<dbReference type="Gene3D" id="3.60.10.10">
    <property type="entry name" value="Endonuclease/exonuclease/phosphatase"/>
    <property type="match status" value="1"/>
</dbReference>
<keyword evidence="1" id="KW-0732">Signal</keyword>
<evidence type="ECO:0000313" key="3">
    <source>
        <dbReference type="EMBL" id="AJA09435.1"/>
    </source>
</evidence>
<dbReference type="PANTHER" id="PTHR12121:SF36">
    <property type="entry name" value="ENDONUCLEASE_EXONUCLEASE_PHOSPHATASE DOMAIN-CONTAINING PROTEIN"/>
    <property type="match status" value="1"/>
</dbReference>
<protein>
    <submittedName>
        <fullName evidence="3">Endonuclease/exonuclease/phosphatase</fullName>
    </submittedName>
</protein>
<reference evidence="3 4" key="1">
    <citation type="journal article" date="2015" name="Int. J. Syst. Evol. Microbiol.">
        <title>Description of Sphingopyxis fribergensis sp. nov. - a soil bacterium with the ability to degrade styrene and phenylacetic acid.</title>
        <authorList>
            <person name="Oelschlagel M."/>
            <person name="Ruckert C."/>
            <person name="Kalinowski J."/>
            <person name="Schmidt G."/>
            <person name="Schlomann M."/>
            <person name="Tischler D."/>
        </authorList>
    </citation>
    <scope>NUCLEOTIDE SEQUENCE [LARGE SCALE GENOMIC DNA]</scope>
    <source>
        <strain evidence="3 4">Kp5.2</strain>
    </source>
</reference>
<dbReference type="GO" id="GO:0000175">
    <property type="term" value="F:3'-5'-RNA exonuclease activity"/>
    <property type="evidence" value="ECO:0007669"/>
    <property type="project" value="TreeGrafter"/>
</dbReference>
<gene>
    <name evidence="3" type="ORF">SKP52_12720</name>
</gene>
<dbReference type="Proteomes" id="UP000030907">
    <property type="component" value="Chromosome"/>
</dbReference>
<keyword evidence="3" id="KW-0269">Exonuclease</keyword>
<dbReference type="InterPro" id="IPR036691">
    <property type="entry name" value="Endo/exonu/phosph_ase_sf"/>
</dbReference>
<name>A0A0A7PHF6_9SPHN</name>
<dbReference type="OrthoDB" id="9793162at2"/>
<keyword evidence="3" id="KW-0255">Endonuclease</keyword>